<dbReference type="EMBL" id="JAVRHQ010000015">
    <property type="protein sequence ID" value="MDT0643681.1"/>
    <property type="molecule type" value="Genomic_DNA"/>
</dbReference>
<dbReference type="Proteomes" id="UP001262889">
    <property type="component" value="Unassembled WGS sequence"/>
</dbReference>
<evidence type="ECO:0000313" key="2">
    <source>
        <dbReference type="Proteomes" id="UP001262889"/>
    </source>
</evidence>
<sequence>MALCPDKADIATPVLTLLATSQYPNAIFDNAVPGSNAGFGVTGSTTKKPRNTRAFLFNQSG</sequence>
<reference evidence="1 2" key="1">
    <citation type="submission" date="2023-09" db="EMBL/GenBank/DDBJ databases">
        <authorList>
            <person name="Rey-Velasco X."/>
        </authorList>
    </citation>
    <scope>NUCLEOTIDE SEQUENCE [LARGE SCALE GENOMIC DNA]</scope>
    <source>
        <strain evidence="1 2">F363</strain>
    </source>
</reference>
<gene>
    <name evidence="1" type="ORF">RM553_12635</name>
</gene>
<evidence type="ECO:0000313" key="1">
    <source>
        <dbReference type="EMBL" id="MDT0643681.1"/>
    </source>
</evidence>
<comment type="caution">
    <text evidence="1">The sequence shown here is derived from an EMBL/GenBank/DDBJ whole genome shotgun (WGS) entry which is preliminary data.</text>
</comment>
<organism evidence="1 2">
    <name type="scientific">Autumnicola tepida</name>
    <dbReference type="NCBI Taxonomy" id="3075595"/>
    <lineage>
        <taxon>Bacteria</taxon>
        <taxon>Pseudomonadati</taxon>
        <taxon>Bacteroidota</taxon>
        <taxon>Flavobacteriia</taxon>
        <taxon>Flavobacteriales</taxon>
        <taxon>Flavobacteriaceae</taxon>
        <taxon>Autumnicola</taxon>
    </lineage>
</organism>
<accession>A0ABU3CBH8</accession>
<dbReference type="RefSeq" id="WP_311535299.1">
    <property type="nucleotide sequence ID" value="NZ_JAVRHQ010000015.1"/>
</dbReference>
<name>A0ABU3CBH8_9FLAO</name>
<proteinExistence type="predicted"/>
<protein>
    <submittedName>
        <fullName evidence="1">Uncharacterized protein</fullName>
    </submittedName>
</protein>
<keyword evidence="2" id="KW-1185">Reference proteome</keyword>